<keyword evidence="3" id="KW-0201">Cytochrome c-type biogenesis</keyword>
<evidence type="ECO:0000313" key="8">
    <source>
        <dbReference type="EMBL" id="MCX2981509.1"/>
    </source>
</evidence>
<keyword evidence="6" id="KW-0472">Membrane</keyword>
<dbReference type="Gene3D" id="3.40.50.300">
    <property type="entry name" value="P-loop containing nucleotide triphosphate hydrolases"/>
    <property type="match status" value="1"/>
</dbReference>
<keyword evidence="9" id="KW-1185">Reference proteome</keyword>
<proteinExistence type="predicted"/>
<dbReference type="EMBL" id="SHNN01000002">
    <property type="protein sequence ID" value="MCX2981509.1"/>
    <property type="molecule type" value="Genomic_DNA"/>
</dbReference>
<keyword evidence="5" id="KW-1278">Translocase</keyword>
<feature type="domain" description="ABC transporter" evidence="7">
    <location>
        <begin position="11"/>
        <end position="205"/>
    </location>
</feature>
<name>A0ABT3TJC1_9GAMM</name>
<evidence type="ECO:0000259" key="7">
    <source>
        <dbReference type="PROSITE" id="PS50893"/>
    </source>
</evidence>
<dbReference type="InterPro" id="IPR003439">
    <property type="entry name" value="ABC_transporter-like_ATP-bd"/>
</dbReference>
<dbReference type="Proteomes" id="UP001143362">
    <property type="component" value="Unassembled WGS sequence"/>
</dbReference>
<dbReference type="NCBIfam" id="TIGR01189">
    <property type="entry name" value="ccmA"/>
    <property type="match status" value="1"/>
</dbReference>
<evidence type="ECO:0000256" key="2">
    <source>
        <dbReference type="ARBA" id="ARBA00022741"/>
    </source>
</evidence>
<comment type="caution">
    <text evidence="8">The sequence shown here is derived from an EMBL/GenBank/DDBJ whole genome shotgun (WGS) entry which is preliminary data.</text>
</comment>
<evidence type="ECO:0000256" key="6">
    <source>
        <dbReference type="ARBA" id="ARBA00023136"/>
    </source>
</evidence>
<keyword evidence="4" id="KW-0067">ATP-binding</keyword>
<evidence type="ECO:0000256" key="3">
    <source>
        <dbReference type="ARBA" id="ARBA00022748"/>
    </source>
</evidence>
<dbReference type="Pfam" id="PF00005">
    <property type="entry name" value="ABC_tran"/>
    <property type="match status" value="1"/>
</dbReference>
<protein>
    <submittedName>
        <fullName evidence="8">Cytochrome c biogenesis heme-transporting ATPase CcmA</fullName>
    </submittedName>
</protein>
<sequence>MTAAAHAEPLLKVHGLELERGGRVLLSDFSLEIYPGEVMMLEGENGSGKTSLLRTLAGLARYGYSGGLQCNADSLLYLGHKAGVKTLLTPRENLRWYCSVQNLPLAGLDAALQSVELTGYEDIPCHNLSAGQQRRVNLARLYLSEAPLWLLDEPFTAIDRAGVKRLADVIAARAAAGGAVVLTSHQPLPSDYPVRRVSIARQERS</sequence>
<dbReference type="SMART" id="SM00382">
    <property type="entry name" value="AAA"/>
    <property type="match status" value="1"/>
</dbReference>
<evidence type="ECO:0000256" key="5">
    <source>
        <dbReference type="ARBA" id="ARBA00022967"/>
    </source>
</evidence>
<dbReference type="SUPFAM" id="SSF52540">
    <property type="entry name" value="P-loop containing nucleoside triphosphate hydrolases"/>
    <property type="match status" value="1"/>
</dbReference>
<dbReference type="PROSITE" id="PS00211">
    <property type="entry name" value="ABC_TRANSPORTER_1"/>
    <property type="match status" value="1"/>
</dbReference>
<dbReference type="NCBIfam" id="NF010061">
    <property type="entry name" value="PRK13538.1"/>
    <property type="match status" value="1"/>
</dbReference>
<dbReference type="RefSeq" id="WP_279245508.1">
    <property type="nucleotide sequence ID" value="NZ_SHNN01000002.1"/>
</dbReference>
<dbReference type="PANTHER" id="PTHR43499:SF1">
    <property type="entry name" value="ABC TRANSPORTER I FAMILY MEMBER 1"/>
    <property type="match status" value="1"/>
</dbReference>
<dbReference type="PANTHER" id="PTHR43499">
    <property type="entry name" value="ABC TRANSPORTER I FAMILY MEMBER 1"/>
    <property type="match status" value="1"/>
</dbReference>
<organism evidence="8 9">
    <name type="scientific">Candidatus Litorirhabdus singularis</name>
    <dbReference type="NCBI Taxonomy" id="2518993"/>
    <lineage>
        <taxon>Bacteria</taxon>
        <taxon>Pseudomonadati</taxon>
        <taxon>Pseudomonadota</taxon>
        <taxon>Gammaproteobacteria</taxon>
        <taxon>Cellvibrionales</taxon>
        <taxon>Halieaceae</taxon>
        <taxon>Candidatus Litorirhabdus</taxon>
    </lineage>
</organism>
<dbReference type="InterPro" id="IPR027417">
    <property type="entry name" value="P-loop_NTPase"/>
</dbReference>
<dbReference type="InterPro" id="IPR003593">
    <property type="entry name" value="AAA+_ATPase"/>
</dbReference>
<dbReference type="InterPro" id="IPR005895">
    <property type="entry name" value="ABC_transptr_haem_export_CcmA"/>
</dbReference>
<dbReference type="PROSITE" id="PS50893">
    <property type="entry name" value="ABC_TRANSPORTER_2"/>
    <property type="match status" value="1"/>
</dbReference>
<keyword evidence="1" id="KW-0813">Transport</keyword>
<accession>A0ABT3TJC1</accession>
<evidence type="ECO:0000256" key="4">
    <source>
        <dbReference type="ARBA" id="ARBA00022840"/>
    </source>
</evidence>
<gene>
    <name evidence="8" type="primary">ccmA</name>
    <name evidence="8" type="ORF">EYC98_11620</name>
</gene>
<evidence type="ECO:0000313" key="9">
    <source>
        <dbReference type="Proteomes" id="UP001143362"/>
    </source>
</evidence>
<dbReference type="InterPro" id="IPR017871">
    <property type="entry name" value="ABC_transporter-like_CS"/>
</dbReference>
<keyword evidence="2" id="KW-0547">Nucleotide-binding</keyword>
<evidence type="ECO:0000256" key="1">
    <source>
        <dbReference type="ARBA" id="ARBA00022448"/>
    </source>
</evidence>
<reference evidence="8" key="1">
    <citation type="submission" date="2019-02" db="EMBL/GenBank/DDBJ databases">
        <authorList>
            <person name="Li S.-H."/>
        </authorList>
    </citation>
    <scope>NUCLEOTIDE SEQUENCE</scope>
    <source>
        <strain evidence="8">IMCC14734</strain>
    </source>
</reference>